<dbReference type="EMBL" id="BAAARJ010000010">
    <property type="protein sequence ID" value="GAA2617973.1"/>
    <property type="molecule type" value="Genomic_DNA"/>
</dbReference>
<dbReference type="RefSeq" id="WP_344566965.1">
    <property type="nucleotide sequence ID" value="NZ_BAAARJ010000010.1"/>
</dbReference>
<comment type="caution">
    <text evidence="3">The sequence shown here is derived from an EMBL/GenBank/DDBJ whole genome shotgun (WGS) entry which is preliminary data.</text>
</comment>
<name>A0ABP6CKV9_9ACTN</name>
<evidence type="ECO:0000256" key="1">
    <source>
        <dbReference type="ARBA" id="ARBA00038240"/>
    </source>
</evidence>
<accession>A0ABP6CKV9</accession>
<dbReference type="PANTHER" id="PTHR21064:SF6">
    <property type="entry name" value="AMINOGLYCOSIDE PHOSPHOTRANSFERASE DOMAIN-CONTAINING PROTEIN"/>
    <property type="match status" value="1"/>
</dbReference>
<dbReference type="Gene3D" id="3.90.1200.10">
    <property type="match status" value="1"/>
</dbReference>
<keyword evidence="4" id="KW-1185">Reference proteome</keyword>
<proteinExistence type="inferred from homology"/>
<dbReference type="PANTHER" id="PTHR21064">
    <property type="entry name" value="AMINOGLYCOSIDE PHOSPHOTRANSFERASE DOMAIN-CONTAINING PROTEIN-RELATED"/>
    <property type="match status" value="1"/>
</dbReference>
<dbReference type="SUPFAM" id="SSF56112">
    <property type="entry name" value="Protein kinase-like (PK-like)"/>
    <property type="match status" value="1"/>
</dbReference>
<protein>
    <recommendedName>
        <fullName evidence="2">Aminoglycoside phosphotransferase domain-containing protein</fullName>
    </recommendedName>
</protein>
<comment type="similarity">
    <text evidence="1">Belongs to the pseudomonas-type ThrB family.</text>
</comment>
<dbReference type="Proteomes" id="UP001501447">
    <property type="component" value="Unassembled WGS sequence"/>
</dbReference>
<sequence length="313" mass="34439">MPIFDPLPQAPATDELPLHLWEAEGFTVAPWPEGTWQTGYNSHTWLLERSGARVVLKAVPKAQAVKFASGLRAAELAEQAGIPAGAPRRTRAGDLVAEHGPWCWGLLEYVAGRPPEPGNPQDLARAGHTLGRIHAALRDIPPLPQTLVWPHLDWLLAEQPFLEGREWIQQAIREGLETAASENLSSGVIHCDPRLTEFRFEEDRAGLLDWGEVMHGPHVFDLAGTLSFLDEETDPATFLAGYLETSPAPACDFTSLPVMLKVRAATEGWIYASREYHGVDLGQSLEYSNAKLIERARDNVRAAGELPPDAYLP</sequence>
<evidence type="ECO:0000259" key="2">
    <source>
        <dbReference type="Pfam" id="PF01636"/>
    </source>
</evidence>
<evidence type="ECO:0000313" key="4">
    <source>
        <dbReference type="Proteomes" id="UP001501447"/>
    </source>
</evidence>
<dbReference type="InterPro" id="IPR002575">
    <property type="entry name" value="Aminoglycoside_PTrfase"/>
</dbReference>
<gene>
    <name evidence="3" type="ORF">GCM10009863_34940</name>
</gene>
<dbReference type="Pfam" id="PF01636">
    <property type="entry name" value="APH"/>
    <property type="match status" value="1"/>
</dbReference>
<organism evidence="3 4">
    <name type="scientific">Streptomyces axinellae</name>
    <dbReference type="NCBI Taxonomy" id="552788"/>
    <lineage>
        <taxon>Bacteria</taxon>
        <taxon>Bacillati</taxon>
        <taxon>Actinomycetota</taxon>
        <taxon>Actinomycetes</taxon>
        <taxon>Kitasatosporales</taxon>
        <taxon>Streptomycetaceae</taxon>
        <taxon>Streptomyces</taxon>
    </lineage>
</organism>
<dbReference type="InterPro" id="IPR050249">
    <property type="entry name" value="Pseudomonas-type_ThrB"/>
</dbReference>
<feature type="domain" description="Aminoglycoside phosphotransferase" evidence="2">
    <location>
        <begin position="39"/>
        <end position="244"/>
    </location>
</feature>
<evidence type="ECO:0000313" key="3">
    <source>
        <dbReference type="EMBL" id="GAA2617973.1"/>
    </source>
</evidence>
<reference evidence="4" key="1">
    <citation type="journal article" date="2019" name="Int. J. Syst. Evol. Microbiol.">
        <title>The Global Catalogue of Microorganisms (GCM) 10K type strain sequencing project: providing services to taxonomists for standard genome sequencing and annotation.</title>
        <authorList>
            <consortium name="The Broad Institute Genomics Platform"/>
            <consortium name="The Broad Institute Genome Sequencing Center for Infectious Disease"/>
            <person name="Wu L."/>
            <person name="Ma J."/>
        </authorList>
    </citation>
    <scope>NUCLEOTIDE SEQUENCE [LARGE SCALE GENOMIC DNA]</scope>
    <source>
        <strain evidence="4">JCM 16373</strain>
    </source>
</reference>
<dbReference type="InterPro" id="IPR011009">
    <property type="entry name" value="Kinase-like_dom_sf"/>
</dbReference>